<feature type="region of interest" description="Disordered" evidence="1">
    <location>
        <begin position="1"/>
        <end position="48"/>
    </location>
</feature>
<dbReference type="EMBL" id="GAIX01011498">
    <property type="protein sequence ID" value="JAA81062.1"/>
    <property type="molecule type" value="Transcribed_RNA"/>
</dbReference>
<dbReference type="AlphaFoldDB" id="S4PTT1"/>
<organism evidence="2">
    <name type="scientific">Pararge aegeria</name>
    <name type="common">speckled wood butterfly</name>
    <dbReference type="NCBI Taxonomy" id="116150"/>
    <lineage>
        <taxon>Eukaryota</taxon>
        <taxon>Metazoa</taxon>
        <taxon>Ecdysozoa</taxon>
        <taxon>Arthropoda</taxon>
        <taxon>Hexapoda</taxon>
        <taxon>Insecta</taxon>
        <taxon>Pterygota</taxon>
        <taxon>Neoptera</taxon>
        <taxon>Endopterygota</taxon>
        <taxon>Lepidoptera</taxon>
        <taxon>Glossata</taxon>
        <taxon>Ditrysia</taxon>
        <taxon>Papilionoidea</taxon>
        <taxon>Nymphalidae</taxon>
        <taxon>Satyrinae</taxon>
        <taxon>Satyrini</taxon>
        <taxon>Parargina</taxon>
        <taxon>Pararge</taxon>
    </lineage>
</organism>
<sequence length="69" mass="7563">RARRRARRGRRARRAAAPQPAHDGRRDACAAAGQEARRPQEGAAGPQVQVRYREETVTCASAGDEGRCH</sequence>
<feature type="non-terminal residue" evidence="2">
    <location>
        <position position="1"/>
    </location>
</feature>
<reference evidence="2" key="2">
    <citation type="submission" date="2013-05" db="EMBL/GenBank/DDBJ databases">
        <authorList>
            <person name="Carter J.-M."/>
            <person name="Baker S.C."/>
            <person name="Pink R."/>
            <person name="Carter D.R.F."/>
            <person name="Collins A."/>
            <person name="Tomlin J."/>
            <person name="Gibbs M."/>
            <person name="Breuker C.J."/>
        </authorList>
    </citation>
    <scope>NUCLEOTIDE SEQUENCE</scope>
    <source>
        <tissue evidence="2">Ovary</tissue>
    </source>
</reference>
<feature type="compositionally biased region" description="Basic residues" evidence="1">
    <location>
        <begin position="1"/>
        <end position="14"/>
    </location>
</feature>
<proteinExistence type="predicted"/>
<reference evidence="2" key="1">
    <citation type="journal article" date="2013" name="BMC Genomics">
        <title>Unscrambling butterfly oogenesis.</title>
        <authorList>
            <person name="Carter J.M."/>
            <person name="Baker S.C."/>
            <person name="Pink R."/>
            <person name="Carter D.R."/>
            <person name="Collins A."/>
            <person name="Tomlin J."/>
            <person name="Gibbs M."/>
            <person name="Breuker C.J."/>
        </authorList>
    </citation>
    <scope>NUCLEOTIDE SEQUENCE</scope>
    <source>
        <tissue evidence="2">Ovary</tissue>
    </source>
</reference>
<protein>
    <submittedName>
        <fullName evidence="2">Uncharacterized protein</fullName>
    </submittedName>
</protein>
<accession>S4PTT1</accession>
<name>S4PTT1_9NEOP</name>
<evidence type="ECO:0000256" key="1">
    <source>
        <dbReference type="SAM" id="MobiDB-lite"/>
    </source>
</evidence>
<evidence type="ECO:0000313" key="2">
    <source>
        <dbReference type="EMBL" id="JAA81062.1"/>
    </source>
</evidence>